<sequence length="254" mass="29287">MHESGKSKDWTSILTPRRTSMAKSFKHLDAQLTDYIKGRSRISVQSSRMNSKLEKYVLRILTEVLEKVGQSRYIEMLYTITKEMAINGVKANQKRIFFEDQGLDIRNPEHYDQALSQFKENFSEKMADEFGKRCLARGVYVKINVVYSSDGLVVEVANNTPVIDIEEVRMREKMKKAMEYNDIAEFYMDNMDNTEGAGLGIALIMILLKSENIDPNLFRIQTQASETVARVEIPFTDKYVTIRSKEINQVGNNR</sequence>
<evidence type="ECO:0008006" key="3">
    <source>
        <dbReference type="Google" id="ProtNLM"/>
    </source>
</evidence>
<proteinExistence type="predicted"/>
<evidence type="ECO:0000313" key="2">
    <source>
        <dbReference type="Proteomes" id="UP000015454"/>
    </source>
</evidence>
<protein>
    <recommendedName>
        <fullName evidence="3">GHKL domain protein</fullName>
    </recommendedName>
</protein>
<name>T0GNH3_9LEPT</name>
<dbReference type="EMBL" id="AHMO02000004">
    <property type="protein sequence ID" value="EQA46883.1"/>
    <property type="molecule type" value="Genomic_DNA"/>
</dbReference>
<accession>T0GNH3</accession>
<keyword evidence="2" id="KW-1185">Reference proteome</keyword>
<reference evidence="1" key="1">
    <citation type="submission" date="2013-05" db="EMBL/GenBank/DDBJ databases">
        <authorList>
            <person name="Harkins D.M."/>
            <person name="Durkin A.S."/>
            <person name="Brinkac L.M."/>
            <person name="Haft D.H."/>
            <person name="Selengut J.D."/>
            <person name="Sanka R."/>
            <person name="DePew J."/>
            <person name="Purushe J."/>
            <person name="Hartskeerl R.A."/>
            <person name="Ahmed A."/>
            <person name="van der Linden H."/>
            <person name="Goris M.G.A."/>
            <person name="Vinetz J.M."/>
            <person name="Sutton G.G."/>
            <person name="Nierman W.C."/>
            <person name="Fouts D.E."/>
        </authorList>
    </citation>
    <scope>NUCLEOTIDE SEQUENCE [LARGE SCALE GENOMIC DNA]</scope>
    <source>
        <strain evidence="1">5399</strain>
    </source>
</reference>
<gene>
    <name evidence="1" type="ORF">LEP1GSC050_1133</name>
</gene>
<organism evidence="1 2">
    <name type="scientific">Leptospira broomii serovar Hurstbridge str. 5399</name>
    <dbReference type="NCBI Taxonomy" id="1049789"/>
    <lineage>
        <taxon>Bacteria</taxon>
        <taxon>Pseudomonadati</taxon>
        <taxon>Spirochaetota</taxon>
        <taxon>Spirochaetia</taxon>
        <taxon>Leptospirales</taxon>
        <taxon>Leptospiraceae</taxon>
        <taxon>Leptospira</taxon>
    </lineage>
</organism>
<dbReference type="Proteomes" id="UP000015454">
    <property type="component" value="Unassembled WGS sequence"/>
</dbReference>
<dbReference type="AlphaFoldDB" id="T0GNH3"/>
<dbReference type="STRING" id="1049789.LEP1GSC050_1133"/>
<comment type="caution">
    <text evidence="1">The sequence shown here is derived from an EMBL/GenBank/DDBJ whole genome shotgun (WGS) entry which is preliminary data.</text>
</comment>
<evidence type="ECO:0000313" key="1">
    <source>
        <dbReference type="EMBL" id="EQA46883.1"/>
    </source>
</evidence>